<dbReference type="EMBL" id="JACAGB010000063">
    <property type="protein sequence ID" value="KAF6278768.1"/>
    <property type="molecule type" value="Genomic_DNA"/>
</dbReference>
<feature type="domain" description="L1 transposable element dsRBD-like" evidence="2">
    <location>
        <begin position="80"/>
        <end position="142"/>
    </location>
</feature>
<dbReference type="Gene3D" id="3.30.250.20">
    <property type="entry name" value="L1 transposable element, C-terminal domain"/>
    <property type="match status" value="1"/>
</dbReference>
<evidence type="ECO:0000313" key="3">
    <source>
        <dbReference type="EMBL" id="KAF6278768.1"/>
    </source>
</evidence>
<dbReference type="InterPro" id="IPR042566">
    <property type="entry name" value="L1_C"/>
</dbReference>
<dbReference type="Pfam" id="PF17490">
    <property type="entry name" value="Tnp_22_dsRBD"/>
    <property type="match status" value="1"/>
</dbReference>
<keyword evidence="4" id="KW-1185">Reference proteome</keyword>
<protein>
    <submittedName>
        <fullName evidence="3">Uncharacterized protein</fullName>
    </submittedName>
</protein>
<dbReference type="Proteomes" id="UP000558488">
    <property type="component" value="Unassembled WGS sequence"/>
</dbReference>
<evidence type="ECO:0000259" key="2">
    <source>
        <dbReference type="Pfam" id="PF17490"/>
    </source>
</evidence>
<reference evidence="3 4" key="1">
    <citation type="journal article" date="2020" name="Nature">
        <title>Six reference-quality genomes reveal evolution of bat adaptations.</title>
        <authorList>
            <person name="Jebb D."/>
            <person name="Huang Z."/>
            <person name="Pippel M."/>
            <person name="Hughes G.M."/>
            <person name="Lavrichenko K."/>
            <person name="Devanna P."/>
            <person name="Winkler S."/>
            <person name="Jermiin L.S."/>
            <person name="Skirmuntt E.C."/>
            <person name="Katzourakis A."/>
            <person name="Burkitt-Gray L."/>
            <person name="Ray D.A."/>
            <person name="Sullivan K.A.M."/>
            <person name="Roscito J.G."/>
            <person name="Kirilenko B.M."/>
            <person name="Davalos L.M."/>
            <person name="Corthals A.P."/>
            <person name="Power M.L."/>
            <person name="Jones G."/>
            <person name="Ransome R.D."/>
            <person name="Dechmann D.K.N."/>
            <person name="Locatelli A.G."/>
            <person name="Puechmaille S.J."/>
            <person name="Fedrigo O."/>
            <person name="Jarvis E.D."/>
            <person name="Hiller M."/>
            <person name="Vernes S.C."/>
            <person name="Myers E.W."/>
            <person name="Teeling E.C."/>
        </authorList>
    </citation>
    <scope>NUCLEOTIDE SEQUENCE [LARGE SCALE GENOMIC DNA]</scope>
    <source>
        <strain evidence="3">MPipKuh1</strain>
        <tissue evidence="3">Flight muscle</tissue>
    </source>
</reference>
<dbReference type="InterPro" id="IPR035300">
    <property type="entry name" value="L1_dsRBD"/>
</dbReference>
<comment type="caution">
    <text evidence="3">The sequence shown here is derived from an EMBL/GenBank/DDBJ whole genome shotgun (WGS) entry which is preliminary data.</text>
</comment>
<dbReference type="Pfam" id="PF02994">
    <property type="entry name" value="Transposase_22"/>
    <property type="match status" value="1"/>
</dbReference>
<accession>A0A7J7RRI9</accession>
<evidence type="ECO:0000259" key="1">
    <source>
        <dbReference type="Pfam" id="PF02994"/>
    </source>
</evidence>
<feature type="domain" description="L1 transposable element RRM" evidence="1">
    <location>
        <begin position="25"/>
        <end position="76"/>
    </location>
</feature>
<dbReference type="InterPro" id="IPR043636">
    <property type="entry name" value="L1_RRM_dom"/>
</dbReference>
<name>A0A7J7RRI9_PIPKU</name>
<proteinExistence type="predicted"/>
<dbReference type="Gene3D" id="3.30.70.1820">
    <property type="entry name" value="L1 transposable element, RRM domain"/>
    <property type="match status" value="1"/>
</dbReference>
<gene>
    <name evidence="3" type="ORF">mPipKuh1_010381</name>
</gene>
<dbReference type="PANTHER" id="PTHR11505">
    <property type="entry name" value="L1 TRANSPOSABLE ELEMENT-RELATED"/>
    <property type="match status" value="1"/>
</dbReference>
<dbReference type="InterPro" id="IPR004244">
    <property type="entry name" value="Transposase_22"/>
</dbReference>
<evidence type="ECO:0000313" key="4">
    <source>
        <dbReference type="Proteomes" id="UP000558488"/>
    </source>
</evidence>
<sequence length="145" mass="17004">MAKMQLSLGTYINILYTKIRKIPAHRVPKKMNSKRPTLRHIIIKLANTNNKVRILKTARERQKVTYKGSPIRLSTDFSTEKQQTRREWNEIYKIIQSRGLNPRIIYPASLSLKIEGKIRSFTDKKGLREFITIKPPMQEMLKGLL</sequence>
<organism evidence="3 4">
    <name type="scientific">Pipistrellus kuhlii</name>
    <name type="common">Kuhl's pipistrelle</name>
    <dbReference type="NCBI Taxonomy" id="59472"/>
    <lineage>
        <taxon>Eukaryota</taxon>
        <taxon>Metazoa</taxon>
        <taxon>Chordata</taxon>
        <taxon>Craniata</taxon>
        <taxon>Vertebrata</taxon>
        <taxon>Euteleostomi</taxon>
        <taxon>Mammalia</taxon>
        <taxon>Eutheria</taxon>
        <taxon>Laurasiatheria</taxon>
        <taxon>Chiroptera</taxon>
        <taxon>Yangochiroptera</taxon>
        <taxon>Vespertilionidae</taxon>
        <taxon>Pipistrellus</taxon>
    </lineage>
</organism>
<dbReference type="AlphaFoldDB" id="A0A7J7RRI9"/>